<gene>
    <name evidence="2" type="ORF">FHS42_002283</name>
</gene>
<dbReference type="Proteomes" id="UP000588098">
    <property type="component" value="Unassembled WGS sequence"/>
</dbReference>
<accession>A0A7W9Q8R3</accession>
<name>A0A7W9Q8R3_9ACTN</name>
<proteinExistence type="predicted"/>
<sequence>MQKPEHWPPAPEPIDAKLSQLLALNDQLASDVPLVEDADADAKPSTQPCATCRAVAIVRDRARALRDWPQYREAVDALHAHRGAGHRRENSGPPVSSPGKRSLVLTGQHTVRTVQGTVLRFFLANANANTDRSDPVNGWEPATDVEFQQAYEGALFDPKALAEGELRTNPHRIQLPLDALAGAGGFFWSDGADAAGIMTTNGKTPSDCGLDHLADTPATPDSTP</sequence>
<dbReference type="RefSeq" id="WP_184571449.1">
    <property type="nucleotide sequence ID" value="NZ_JACHJL010000004.1"/>
</dbReference>
<evidence type="ECO:0000313" key="2">
    <source>
        <dbReference type="EMBL" id="MBB5935233.1"/>
    </source>
</evidence>
<evidence type="ECO:0000256" key="1">
    <source>
        <dbReference type="SAM" id="MobiDB-lite"/>
    </source>
</evidence>
<reference evidence="2 3" key="1">
    <citation type="submission" date="2020-08" db="EMBL/GenBank/DDBJ databases">
        <title>Genomic Encyclopedia of Type Strains, Phase III (KMG-III): the genomes of soil and plant-associated and newly described type strains.</title>
        <authorList>
            <person name="Whitman W."/>
        </authorList>
    </citation>
    <scope>NUCLEOTIDE SEQUENCE [LARGE SCALE GENOMIC DNA]</scope>
    <source>
        <strain evidence="2 3">CECT 8305</strain>
    </source>
</reference>
<organism evidence="2 3">
    <name type="scientific">Streptomyces zagrosensis</name>
    <dbReference type="NCBI Taxonomy" id="1042984"/>
    <lineage>
        <taxon>Bacteria</taxon>
        <taxon>Bacillati</taxon>
        <taxon>Actinomycetota</taxon>
        <taxon>Actinomycetes</taxon>
        <taxon>Kitasatosporales</taxon>
        <taxon>Streptomycetaceae</taxon>
        <taxon>Streptomyces</taxon>
    </lineage>
</organism>
<evidence type="ECO:0000313" key="3">
    <source>
        <dbReference type="Proteomes" id="UP000588098"/>
    </source>
</evidence>
<comment type="caution">
    <text evidence="2">The sequence shown here is derived from an EMBL/GenBank/DDBJ whole genome shotgun (WGS) entry which is preliminary data.</text>
</comment>
<dbReference type="AlphaFoldDB" id="A0A7W9Q8R3"/>
<protein>
    <submittedName>
        <fullName evidence="2">Uncharacterized protein</fullName>
    </submittedName>
</protein>
<keyword evidence="3" id="KW-1185">Reference proteome</keyword>
<feature type="region of interest" description="Disordered" evidence="1">
    <location>
        <begin position="81"/>
        <end position="102"/>
    </location>
</feature>
<dbReference type="EMBL" id="JACHJL010000004">
    <property type="protein sequence ID" value="MBB5935233.1"/>
    <property type="molecule type" value="Genomic_DNA"/>
</dbReference>